<feature type="region of interest" description="Disordered" evidence="1">
    <location>
        <begin position="241"/>
        <end position="338"/>
    </location>
</feature>
<gene>
    <name evidence="2" type="ORF">LEN_3839</name>
</gene>
<feature type="region of interest" description="Disordered" evidence="1">
    <location>
        <begin position="54"/>
        <end position="78"/>
    </location>
</feature>
<feature type="compositionally biased region" description="Basic residues" evidence="1">
    <location>
        <begin position="132"/>
        <end position="150"/>
    </location>
</feature>
<reference evidence="2 3" key="1">
    <citation type="journal article" date="2017" name="DNA Res.">
        <title>Complete genome sequence and expression profile of the commercial lytic enzyme producer Lysobacter enzymogenes M497-1.</title>
        <authorList>
            <person name="Takami H."/>
            <person name="Toyoda A."/>
            <person name="Uchiyama I."/>
            <person name="Itoh T."/>
            <person name="Takaki Y."/>
            <person name="Arai W."/>
            <person name="Nishi S."/>
            <person name="Kawai M."/>
            <person name="Shinya K."/>
            <person name="Ikeda H."/>
        </authorList>
    </citation>
    <scope>NUCLEOTIDE SEQUENCE [LARGE SCALE GENOMIC DNA]</scope>
    <source>
        <strain evidence="2 3">M497-1</strain>
    </source>
</reference>
<evidence type="ECO:0000256" key="1">
    <source>
        <dbReference type="SAM" id="MobiDB-lite"/>
    </source>
</evidence>
<evidence type="ECO:0000313" key="3">
    <source>
        <dbReference type="Proteomes" id="UP000218824"/>
    </source>
</evidence>
<dbReference type="EMBL" id="AP014940">
    <property type="protein sequence ID" value="BAV99326.1"/>
    <property type="molecule type" value="Genomic_DNA"/>
</dbReference>
<feature type="compositionally biased region" description="Basic residues" evidence="1">
    <location>
        <begin position="241"/>
        <end position="326"/>
    </location>
</feature>
<dbReference type="AlphaFoldDB" id="A0AAU9B5J4"/>
<feature type="region of interest" description="Disordered" evidence="1">
    <location>
        <begin position="132"/>
        <end position="193"/>
    </location>
</feature>
<feature type="compositionally biased region" description="Basic and acidic residues" evidence="1">
    <location>
        <begin position="54"/>
        <end position="66"/>
    </location>
</feature>
<protein>
    <submittedName>
        <fullName evidence="2">Uncharacterized protein</fullName>
    </submittedName>
</protein>
<name>A0AAU9B5J4_LYSEN</name>
<evidence type="ECO:0000313" key="2">
    <source>
        <dbReference type="EMBL" id="BAV99326.1"/>
    </source>
</evidence>
<feature type="region of interest" description="Disordered" evidence="1">
    <location>
        <begin position="1"/>
        <end position="36"/>
    </location>
</feature>
<organism evidence="2 3">
    <name type="scientific">Lysobacter enzymogenes</name>
    <dbReference type="NCBI Taxonomy" id="69"/>
    <lineage>
        <taxon>Bacteria</taxon>
        <taxon>Pseudomonadati</taxon>
        <taxon>Pseudomonadota</taxon>
        <taxon>Gammaproteobacteria</taxon>
        <taxon>Lysobacterales</taxon>
        <taxon>Lysobacteraceae</taxon>
        <taxon>Lysobacter</taxon>
    </lineage>
</organism>
<dbReference type="Proteomes" id="UP000218824">
    <property type="component" value="Chromosome"/>
</dbReference>
<accession>A0AAU9B5J4</accession>
<proteinExistence type="predicted"/>
<sequence>MEIRSRDARRAHAFADDARSRAGRAGAAGGAKKNSPGLLTVGKSVIRFRPADVSCHESENSQRDNTQHNSNLRPDYQNGGRRVRFLCRNVGPALFADDIQSPDDIAGVLLCTRYAFGGPGFCLAARLRGRPRPLGRASHRSGRRHGRMRSPIRSDAPGAPAVARGSDSRGSATTESFSTGLTAPPLIIPDQPLTRSHPMAVKKAAKKSAAKKATKKVAKKAGAKKVAKKATKKTAKKAVKKVAKKAVRKTAKKAAKKATKKTAKKAVKKTAKKAAKKATKKTAKKVAKKATKKTAKKAAKKTAKKTAKKAAKKAPKKAAKRARKPKAAALPATPAPLI</sequence>
<feature type="compositionally biased region" description="Basic and acidic residues" evidence="1">
    <location>
        <begin position="1"/>
        <end position="20"/>
    </location>
</feature>
<dbReference type="KEGG" id="lem:LEN_3839"/>
<feature type="compositionally biased region" description="Polar residues" evidence="1">
    <location>
        <begin position="168"/>
        <end position="181"/>
    </location>
</feature>